<organism evidence="4 5">
    <name type="scientific">Bacillus cereus</name>
    <dbReference type="NCBI Taxonomy" id="1396"/>
    <lineage>
        <taxon>Bacteria</taxon>
        <taxon>Bacillati</taxon>
        <taxon>Bacillota</taxon>
        <taxon>Bacilli</taxon>
        <taxon>Bacillales</taxon>
        <taxon>Bacillaceae</taxon>
        <taxon>Bacillus</taxon>
        <taxon>Bacillus cereus group</taxon>
    </lineage>
</organism>
<dbReference type="Gene3D" id="1.10.10.2520">
    <property type="entry name" value="Cell wall hydrolase SleB, domain 1"/>
    <property type="match status" value="1"/>
</dbReference>
<gene>
    <name evidence="4" type="ORF">AT268_30700</name>
</gene>
<dbReference type="EMBL" id="LOMO01000001">
    <property type="protein sequence ID" value="KXY50918.1"/>
    <property type="molecule type" value="Genomic_DNA"/>
</dbReference>
<dbReference type="Pfam" id="PF07486">
    <property type="entry name" value="Hydrolase_2"/>
    <property type="match status" value="1"/>
</dbReference>
<dbReference type="Gene3D" id="6.20.240.60">
    <property type="match status" value="1"/>
</dbReference>
<reference evidence="4 5" key="1">
    <citation type="submission" date="2015-12" db="EMBL/GenBank/DDBJ databases">
        <title>Bacillus cereus Group isolate.</title>
        <authorList>
            <person name="Kovac J."/>
        </authorList>
    </citation>
    <scope>NUCLEOTIDE SEQUENCE [LARGE SCALE GENOMIC DNA]</scope>
    <source>
        <strain evidence="4 5">FSL K6-0073</strain>
    </source>
</reference>
<dbReference type="InterPro" id="IPR042047">
    <property type="entry name" value="SleB_dom1"/>
</dbReference>
<feature type="domain" description="Cell wall hydrolase SleB" evidence="3">
    <location>
        <begin position="216"/>
        <end position="318"/>
    </location>
</feature>
<sequence>MKLQKRWLLCGLFSLCTLPHIVHAESKEPINHESVKKEPINNVEKTFMQKHTSIEGCEISDEGKDIIEDYMVKKYMPIEGCEVVKPLPVECDINHEKPEPPPPEPAPEVQKTEPQPVKQPEDTTQGTDNVEVPKPEQHIEEKKENQNVEKVDKKVVQEKKQVQKTQAVEQEPNSETLLKEKEVSKTTIINKGASIEMTADERYWLEKLVEAEAADEPYEGKVAVATTIAYRVDDKTEFPDTVMEVIKAPKQYSPWMDGAIYKRTPSEETKRAVAEVFDKGVRNLPEGTVYFYDPRYAPHNWMERTRAYVTTIGNHVFCSIHAK</sequence>
<evidence type="ECO:0000313" key="5">
    <source>
        <dbReference type="Proteomes" id="UP000075476"/>
    </source>
</evidence>
<protein>
    <submittedName>
        <fullName evidence="4">Sporulation protein</fullName>
    </submittedName>
</protein>
<evidence type="ECO:0000256" key="2">
    <source>
        <dbReference type="SAM" id="SignalP"/>
    </source>
</evidence>
<dbReference type="InterPro" id="IPR011105">
    <property type="entry name" value="Cell_wall_hydrolase_SleB"/>
</dbReference>
<dbReference type="GO" id="GO:0016787">
    <property type="term" value="F:hydrolase activity"/>
    <property type="evidence" value="ECO:0007669"/>
    <property type="project" value="InterPro"/>
</dbReference>
<evidence type="ECO:0000259" key="3">
    <source>
        <dbReference type="Pfam" id="PF07486"/>
    </source>
</evidence>
<dbReference type="Proteomes" id="UP000075476">
    <property type="component" value="Unassembled WGS sequence"/>
</dbReference>
<comment type="caution">
    <text evidence="4">The sequence shown here is derived from an EMBL/GenBank/DDBJ whole genome shotgun (WGS) entry which is preliminary data.</text>
</comment>
<keyword evidence="2" id="KW-0732">Signal</keyword>
<accession>A0A9X0MJI8</accession>
<feature type="signal peptide" evidence="2">
    <location>
        <begin position="1"/>
        <end position="24"/>
    </location>
</feature>
<feature type="chain" id="PRO_5040885941" evidence="2">
    <location>
        <begin position="25"/>
        <end position="323"/>
    </location>
</feature>
<feature type="compositionally biased region" description="Basic and acidic residues" evidence="1">
    <location>
        <begin position="131"/>
        <end position="152"/>
    </location>
</feature>
<proteinExistence type="predicted"/>
<evidence type="ECO:0000256" key="1">
    <source>
        <dbReference type="SAM" id="MobiDB-lite"/>
    </source>
</evidence>
<dbReference type="RefSeq" id="WP_061662245.1">
    <property type="nucleotide sequence ID" value="NZ_LOMO01000001.1"/>
</dbReference>
<name>A0A9X0MJI8_BACCE</name>
<evidence type="ECO:0000313" key="4">
    <source>
        <dbReference type="EMBL" id="KXY50918.1"/>
    </source>
</evidence>
<feature type="region of interest" description="Disordered" evidence="1">
    <location>
        <begin position="92"/>
        <end position="152"/>
    </location>
</feature>
<dbReference type="AlphaFoldDB" id="A0A9X0MJI8"/>